<accession>A0A067JPL3</accession>
<gene>
    <name evidence="1" type="ORF">JCGZ_26462</name>
</gene>
<name>A0A067JPL3_JATCU</name>
<sequence>MMITVSPLINPFYPNRVWFNSTQLDSMQRLNSIHRSGNASVVRSAIKWKSPSDGQFKLNCNAAVCTDGICDYGFIIRNSNSEVMAAIYVKSQQFPTTS</sequence>
<protein>
    <recommendedName>
        <fullName evidence="3">RNase H type-1 domain-containing protein</fullName>
    </recommendedName>
</protein>
<keyword evidence="2" id="KW-1185">Reference proteome</keyword>
<proteinExistence type="predicted"/>
<dbReference type="AlphaFoldDB" id="A0A067JPL3"/>
<organism evidence="1 2">
    <name type="scientific">Jatropha curcas</name>
    <name type="common">Barbados nut</name>
    <dbReference type="NCBI Taxonomy" id="180498"/>
    <lineage>
        <taxon>Eukaryota</taxon>
        <taxon>Viridiplantae</taxon>
        <taxon>Streptophyta</taxon>
        <taxon>Embryophyta</taxon>
        <taxon>Tracheophyta</taxon>
        <taxon>Spermatophyta</taxon>
        <taxon>Magnoliopsida</taxon>
        <taxon>eudicotyledons</taxon>
        <taxon>Gunneridae</taxon>
        <taxon>Pentapetalae</taxon>
        <taxon>rosids</taxon>
        <taxon>fabids</taxon>
        <taxon>Malpighiales</taxon>
        <taxon>Euphorbiaceae</taxon>
        <taxon>Crotonoideae</taxon>
        <taxon>Jatropheae</taxon>
        <taxon>Jatropha</taxon>
    </lineage>
</organism>
<dbReference type="EMBL" id="KK915083">
    <property type="protein sequence ID" value="KDP24723.1"/>
    <property type="molecule type" value="Genomic_DNA"/>
</dbReference>
<evidence type="ECO:0000313" key="2">
    <source>
        <dbReference type="Proteomes" id="UP000027138"/>
    </source>
</evidence>
<dbReference type="Proteomes" id="UP000027138">
    <property type="component" value="Unassembled WGS sequence"/>
</dbReference>
<evidence type="ECO:0000313" key="1">
    <source>
        <dbReference type="EMBL" id="KDP24723.1"/>
    </source>
</evidence>
<evidence type="ECO:0008006" key="3">
    <source>
        <dbReference type="Google" id="ProtNLM"/>
    </source>
</evidence>
<reference evidence="1 2" key="1">
    <citation type="journal article" date="2014" name="PLoS ONE">
        <title>Global Analysis of Gene Expression Profiles in Physic Nut (Jatropha curcas L.) Seedlings Exposed to Salt Stress.</title>
        <authorList>
            <person name="Zhang L."/>
            <person name="Zhang C."/>
            <person name="Wu P."/>
            <person name="Chen Y."/>
            <person name="Li M."/>
            <person name="Jiang H."/>
            <person name="Wu G."/>
        </authorList>
    </citation>
    <scope>NUCLEOTIDE SEQUENCE [LARGE SCALE GENOMIC DNA]</scope>
    <source>
        <strain evidence="2">cv. GZQX0401</strain>
        <tissue evidence="1">Young leaves</tissue>
    </source>
</reference>